<gene>
    <name evidence="1" type="primary">GLO3</name>
    <name evidence="1" type="ORF">EV182_003520</name>
</gene>
<dbReference type="EMBL" id="JAMZIH010000925">
    <property type="protein sequence ID" value="KAJ1678702.1"/>
    <property type="molecule type" value="Genomic_DNA"/>
</dbReference>
<reference evidence="1" key="1">
    <citation type="submission" date="2022-06" db="EMBL/GenBank/DDBJ databases">
        <title>Phylogenomic reconstructions and comparative analyses of Kickxellomycotina fungi.</title>
        <authorList>
            <person name="Reynolds N.K."/>
            <person name="Stajich J.E."/>
            <person name="Barry K."/>
            <person name="Grigoriev I.V."/>
            <person name="Crous P."/>
            <person name="Smith M.E."/>
        </authorList>
    </citation>
    <scope>NUCLEOTIDE SEQUENCE</scope>
    <source>
        <strain evidence="1">RSA 2271</strain>
    </source>
</reference>
<comment type="caution">
    <text evidence="1">The sequence shown here is derived from an EMBL/GenBank/DDBJ whole genome shotgun (WGS) entry which is preliminary data.</text>
</comment>
<evidence type="ECO:0000313" key="1">
    <source>
        <dbReference type="EMBL" id="KAJ1678702.1"/>
    </source>
</evidence>
<evidence type="ECO:0000313" key="2">
    <source>
        <dbReference type="Proteomes" id="UP001145114"/>
    </source>
</evidence>
<sequence>MSTSSTPSREKIAEFFRQTKARQLENSTCFDCGRKAPTWSSVTYGIYLCLDCSGVHRSLGVHISFVRSTNLDSWKWDQLYRMKAGGNRNAAEFWKSHGGARFLNTASSTNIHEKYTCAAAVQYKKHLDALSKKLLTEERPEAVAPEPAAAVMTAGLTKSNSPAPAEPADKHSDLFAGPPDASLSPPLSSGARLASRPRTVAASKPSALGKKREGLGTKKKLGGVKKLGAAPISNFDDLVAKAEAKAKEEEDWKLAKAAKLFEPAPITADVTGITGNDSAAVSAGNTTSVRNVGAGTGGMVASSTNETAFPSGVHGSKSMEALDDQDIERLGMGFYRMNVNKAKPALKKSSSAKSKDEVKSISSNQVFGGPGVGTPGGSSSALSRFDGATSISSSQIFGEEKREFGVGSKKSNNDIDFSELGANAQEMVRKLMASEEAENLRHAWNQGKYMLNSYLQKFQNQYL</sequence>
<protein>
    <submittedName>
        <fullName evidence="1">ADP-ribosylation factor GTPase activating protein, ER-Golgi transport</fullName>
    </submittedName>
</protein>
<organism evidence="1 2">
    <name type="scientific">Spiromyces aspiralis</name>
    <dbReference type="NCBI Taxonomy" id="68401"/>
    <lineage>
        <taxon>Eukaryota</taxon>
        <taxon>Fungi</taxon>
        <taxon>Fungi incertae sedis</taxon>
        <taxon>Zoopagomycota</taxon>
        <taxon>Kickxellomycotina</taxon>
        <taxon>Kickxellomycetes</taxon>
        <taxon>Kickxellales</taxon>
        <taxon>Kickxellaceae</taxon>
        <taxon>Spiromyces</taxon>
    </lineage>
</organism>
<accession>A0ACC1HTY7</accession>
<name>A0ACC1HTY7_9FUNG</name>
<keyword evidence="2" id="KW-1185">Reference proteome</keyword>
<proteinExistence type="predicted"/>
<dbReference type="Proteomes" id="UP001145114">
    <property type="component" value="Unassembled WGS sequence"/>
</dbReference>